<dbReference type="AlphaFoldDB" id="F7W696"/>
<feature type="compositionally biased region" description="Polar residues" evidence="4">
    <location>
        <begin position="210"/>
        <end position="224"/>
    </location>
</feature>
<dbReference type="InterPro" id="IPR036864">
    <property type="entry name" value="Zn2-C6_fun-type_DNA-bd_sf"/>
</dbReference>
<reference evidence="7 8" key="1">
    <citation type="journal article" date="2010" name="PLoS Genet.">
        <title>De novo assembly of a 40 Mb eukaryotic genome from short sequence reads: Sordaria macrospora, a model organism for fungal morphogenesis.</title>
        <authorList>
            <person name="Nowrousian M."/>
            <person name="Stajich J."/>
            <person name="Chu M."/>
            <person name="Engh I."/>
            <person name="Espagne E."/>
            <person name="Halliday K."/>
            <person name="Kamerewerd J."/>
            <person name="Kempken F."/>
            <person name="Knab B."/>
            <person name="Kuo H.C."/>
            <person name="Osiewacz H.D."/>
            <person name="Poeggeler S."/>
            <person name="Read N."/>
            <person name="Seiler S."/>
            <person name="Smith K."/>
            <person name="Zickler D."/>
            <person name="Kueck U."/>
            <person name="Freitag M."/>
        </authorList>
    </citation>
    <scope>NUCLEOTIDE SEQUENCE [LARGE SCALE GENOMIC DNA]</scope>
    <source>
        <strain evidence="8">ATCC MYA-333 / DSM 997 / K(L3346) / K-hell</strain>
        <tissue evidence="7">Mycelium</tissue>
    </source>
</reference>
<dbReference type="InParanoid" id="F7W696"/>
<protein>
    <submittedName>
        <fullName evidence="7">WGS project CABT00000000 data, contig 2.33</fullName>
    </submittedName>
</protein>
<dbReference type="CDD" id="cd03357">
    <property type="entry name" value="LbH_MAT_GAT"/>
    <property type="match status" value="1"/>
</dbReference>
<feature type="compositionally biased region" description="Basic and acidic residues" evidence="4">
    <location>
        <begin position="149"/>
        <end position="184"/>
    </location>
</feature>
<dbReference type="GO" id="GO:0016407">
    <property type="term" value="F:acetyltransferase activity"/>
    <property type="evidence" value="ECO:0007669"/>
    <property type="project" value="InterPro"/>
</dbReference>
<dbReference type="InterPro" id="IPR011004">
    <property type="entry name" value="Trimer_LpxA-like_sf"/>
</dbReference>
<dbReference type="SMART" id="SM01266">
    <property type="entry name" value="Mac"/>
    <property type="match status" value="1"/>
</dbReference>
<dbReference type="SMART" id="SM00066">
    <property type="entry name" value="GAL4"/>
    <property type="match status" value="1"/>
</dbReference>
<comment type="caution">
    <text evidence="7">The sequence shown here is derived from an EMBL/GenBank/DDBJ whole genome shotgun (WGS) entry which is preliminary data.</text>
</comment>
<dbReference type="GO" id="GO:0008374">
    <property type="term" value="F:O-acyltransferase activity"/>
    <property type="evidence" value="ECO:0007669"/>
    <property type="project" value="TreeGrafter"/>
</dbReference>
<dbReference type="STRING" id="771870.F7W696"/>
<dbReference type="Gene3D" id="2.160.10.10">
    <property type="entry name" value="Hexapeptide repeat proteins"/>
    <property type="match status" value="1"/>
</dbReference>
<dbReference type="Gene3D" id="4.10.240.10">
    <property type="entry name" value="Zn(2)-C6 fungal-type DNA-binding domain"/>
    <property type="match status" value="1"/>
</dbReference>
<evidence type="ECO:0000256" key="4">
    <source>
        <dbReference type="SAM" id="MobiDB-lite"/>
    </source>
</evidence>
<evidence type="ECO:0000313" key="8">
    <source>
        <dbReference type="Proteomes" id="UP000001881"/>
    </source>
</evidence>
<dbReference type="SUPFAM" id="SSF57701">
    <property type="entry name" value="Zn2/Cys6 DNA-binding domain"/>
    <property type="match status" value="1"/>
</dbReference>
<dbReference type="PROSITE" id="PS50048">
    <property type="entry name" value="ZN2_CY6_FUNGAL_2"/>
    <property type="match status" value="1"/>
</dbReference>
<feature type="domain" description="Zn(2)-C6 fungal-type" evidence="6">
    <location>
        <begin position="263"/>
        <end position="291"/>
    </location>
</feature>
<feature type="compositionally biased region" description="Basic and acidic residues" evidence="4">
    <location>
        <begin position="46"/>
        <end position="62"/>
    </location>
</feature>
<feature type="region of interest" description="Disordered" evidence="4">
    <location>
        <begin position="1"/>
        <end position="262"/>
    </location>
</feature>
<dbReference type="PANTHER" id="PTHR23416">
    <property type="entry name" value="SIALIC ACID SYNTHASE-RELATED"/>
    <property type="match status" value="1"/>
</dbReference>
<dbReference type="CDD" id="cd00067">
    <property type="entry name" value="GAL4"/>
    <property type="match status" value="1"/>
</dbReference>
<dbReference type="VEuPathDB" id="FungiDB:SMAC_06177"/>
<dbReference type="Pfam" id="PF00172">
    <property type="entry name" value="Zn_clus"/>
    <property type="match status" value="1"/>
</dbReference>
<comment type="similarity">
    <text evidence="1">Belongs to the transferase hexapeptide repeat family.</text>
</comment>
<feature type="transmembrane region" description="Helical" evidence="5">
    <location>
        <begin position="794"/>
        <end position="818"/>
    </location>
</feature>
<dbReference type="GO" id="GO:0008270">
    <property type="term" value="F:zinc ion binding"/>
    <property type="evidence" value="ECO:0007669"/>
    <property type="project" value="InterPro"/>
</dbReference>
<dbReference type="InterPro" id="IPR001451">
    <property type="entry name" value="Hexapep"/>
</dbReference>
<dbReference type="Pfam" id="PF00132">
    <property type="entry name" value="Hexapep"/>
    <property type="match status" value="1"/>
</dbReference>
<feature type="compositionally biased region" description="Polar residues" evidence="4">
    <location>
        <begin position="336"/>
        <end position="347"/>
    </location>
</feature>
<accession>F7W696</accession>
<keyword evidence="3" id="KW-0539">Nucleus</keyword>
<evidence type="ECO:0000256" key="2">
    <source>
        <dbReference type="ARBA" id="ARBA00022679"/>
    </source>
</evidence>
<evidence type="ECO:0000256" key="3">
    <source>
        <dbReference type="ARBA" id="ARBA00023242"/>
    </source>
</evidence>
<dbReference type="HOGENOM" id="CLU_013964_0_1_1"/>
<dbReference type="GO" id="GO:0000981">
    <property type="term" value="F:DNA-binding transcription factor activity, RNA polymerase II-specific"/>
    <property type="evidence" value="ECO:0007669"/>
    <property type="project" value="InterPro"/>
</dbReference>
<organism evidence="7 8">
    <name type="scientific">Sordaria macrospora (strain ATCC MYA-333 / DSM 997 / K(L3346) / K-hell)</name>
    <dbReference type="NCBI Taxonomy" id="771870"/>
    <lineage>
        <taxon>Eukaryota</taxon>
        <taxon>Fungi</taxon>
        <taxon>Dikarya</taxon>
        <taxon>Ascomycota</taxon>
        <taxon>Pezizomycotina</taxon>
        <taxon>Sordariomycetes</taxon>
        <taxon>Sordariomycetidae</taxon>
        <taxon>Sordariales</taxon>
        <taxon>Sordariaceae</taxon>
        <taxon>Sordaria</taxon>
    </lineage>
</organism>
<keyword evidence="5" id="KW-0812">Transmembrane</keyword>
<dbReference type="eggNOG" id="KOG4750">
    <property type="taxonomic scope" value="Eukaryota"/>
</dbReference>
<dbReference type="EMBL" id="CABT02000033">
    <property type="protein sequence ID" value="CCC13034.1"/>
    <property type="molecule type" value="Genomic_DNA"/>
</dbReference>
<dbReference type="PROSITE" id="PS00463">
    <property type="entry name" value="ZN2_CY6_FUNGAL_1"/>
    <property type="match status" value="1"/>
</dbReference>
<evidence type="ECO:0000259" key="6">
    <source>
        <dbReference type="PROSITE" id="PS50048"/>
    </source>
</evidence>
<keyword evidence="8" id="KW-1185">Reference proteome</keyword>
<dbReference type="InterPro" id="IPR024688">
    <property type="entry name" value="Mac_dom"/>
</dbReference>
<dbReference type="Pfam" id="PF12464">
    <property type="entry name" value="Mac"/>
    <property type="match status" value="1"/>
</dbReference>
<dbReference type="SUPFAM" id="SSF51161">
    <property type="entry name" value="Trimeric LpxA-like enzymes"/>
    <property type="match status" value="1"/>
</dbReference>
<evidence type="ECO:0000256" key="5">
    <source>
        <dbReference type="SAM" id="Phobius"/>
    </source>
</evidence>
<feature type="compositionally biased region" description="Polar residues" evidence="4">
    <location>
        <begin position="1"/>
        <end position="18"/>
    </location>
</feature>
<feature type="region of interest" description="Disordered" evidence="4">
    <location>
        <begin position="298"/>
        <end position="380"/>
    </location>
</feature>
<keyword evidence="5" id="KW-0472">Membrane</keyword>
<feature type="compositionally biased region" description="Basic and acidic residues" evidence="4">
    <location>
        <begin position="70"/>
        <end position="88"/>
    </location>
</feature>
<evidence type="ECO:0000256" key="1">
    <source>
        <dbReference type="ARBA" id="ARBA00007274"/>
    </source>
</evidence>
<dbReference type="InterPro" id="IPR001138">
    <property type="entry name" value="Zn2Cys6_DnaBD"/>
</dbReference>
<evidence type="ECO:0000313" key="7">
    <source>
        <dbReference type="EMBL" id="CCC13034.1"/>
    </source>
</evidence>
<keyword evidence="2" id="KW-0808">Transferase</keyword>
<proteinExistence type="inferred from homology"/>
<dbReference type="OrthoDB" id="25818at2759"/>
<dbReference type="InterPro" id="IPR051159">
    <property type="entry name" value="Hexapeptide_acetyltransf"/>
</dbReference>
<dbReference type="Proteomes" id="UP000001881">
    <property type="component" value="Unassembled WGS sequence"/>
</dbReference>
<feature type="region of interest" description="Disordered" evidence="4">
    <location>
        <begin position="428"/>
        <end position="468"/>
    </location>
</feature>
<feature type="compositionally biased region" description="Basic and acidic residues" evidence="4">
    <location>
        <begin position="100"/>
        <end position="141"/>
    </location>
</feature>
<gene>
    <name evidence="7" type="ORF">SMAC_06177</name>
</gene>
<dbReference type="PANTHER" id="PTHR23416:SF76">
    <property type="entry name" value="ZN(II)2CYS6 TRANSCRIPTION FACTOR (EUROFUNG)"/>
    <property type="match status" value="1"/>
</dbReference>
<name>F7W696_SORMK</name>
<sequence>MASFTALNGSSPRPTDISNGAREPERGNGQSAGPDPRSASDVAVSQRERDRENWGTSTRERLPYPTASYHDSEPAPKRMRADSDSHSPRREHRPSPVPTERPEKFERTERTPIERPERFERTNRMERMERPEVTEKAEQYEPSRPQSNSHERYPSPQKEGYRSYENRGSDDRWRSQQARSERNASYDAAYSTGPVSGQSEEPMGEHMRRATSQADSGDYDNQSPDGDDNRYSDQYTPEQRRDGTVQSDAKKRKRNFSNRTKTGCLTCRRRKKKCDETKPQCTNCIKGSFQCAGYPPQRGNWQKPESKPAQVTIESKDPNYVPPGAYGMPQQPIPPYTSNTAPILNQPKQREAYPVARGQQPTLRITPPQGRPLQSDDDRLTASTLPSASVISPDNKLSALSAYPSNVFPTPISARTPLREYARVPPLHDLTRTDPDHQQQPPPPPLPPQSAISAHPPYNLHGSRMDTPTSAVQPVITSQPSSSAVQATAQLALSHAQSHTPSSATVPHLRREKDEMISGRAFYPFDKELVLERERCNAACWRFNNSTNPNIGVSPAERARLFKEILHPREGVQLTPNQLSPIGRIGHVGDNVCVEAPFNCDYGYNISIGNNVSIGRNCLITDSCEVRIGHNVIISPNVNIYTNSCYTDWRRRDGNKGAQFGKPVIIEDDAWIAANVVILPGVKIGRGSTVGAGSVVSRVSSILICGQFPRLPILTRLMCRTLLLTASTLDGKQACTAAFQLKLNPDCHGLDRRVAVGGHASTAITLPRPRSASVQVFSSTECSCQPAEKLCFCLLSRICFPVIFILVSPYSSLSPLITTCHIYVRRRMDTWVGGGSKVNTDFG</sequence>
<keyword evidence="5" id="KW-1133">Transmembrane helix</keyword>